<proteinExistence type="predicted"/>
<name>A0AAV4DAV0_9GAST</name>
<comment type="caution">
    <text evidence="3">The sequence shown here is derived from an EMBL/GenBank/DDBJ whole genome shotgun (WGS) entry which is preliminary data.</text>
</comment>
<evidence type="ECO:0000313" key="4">
    <source>
        <dbReference type="Proteomes" id="UP000735302"/>
    </source>
</evidence>
<dbReference type="AlphaFoldDB" id="A0AAV4DAV0"/>
<dbReference type="Proteomes" id="UP000735302">
    <property type="component" value="Unassembled WGS sequence"/>
</dbReference>
<dbReference type="EMBL" id="BLXT01007679">
    <property type="protein sequence ID" value="GFO41328.1"/>
    <property type="molecule type" value="Genomic_DNA"/>
</dbReference>
<keyword evidence="4" id="KW-1185">Reference proteome</keyword>
<accession>A0AAV4DAV0</accession>
<evidence type="ECO:0000313" key="3">
    <source>
        <dbReference type="EMBL" id="GFO41328.1"/>
    </source>
</evidence>
<organism evidence="3 4">
    <name type="scientific">Plakobranchus ocellatus</name>
    <dbReference type="NCBI Taxonomy" id="259542"/>
    <lineage>
        <taxon>Eukaryota</taxon>
        <taxon>Metazoa</taxon>
        <taxon>Spiralia</taxon>
        <taxon>Lophotrochozoa</taxon>
        <taxon>Mollusca</taxon>
        <taxon>Gastropoda</taxon>
        <taxon>Heterobranchia</taxon>
        <taxon>Euthyneura</taxon>
        <taxon>Panpulmonata</taxon>
        <taxon>Sacoglossa</taxon>
        <taxon>Placobranchoidea</taxon>
        <taxon>Plakobranchidae</taxon>
        <taxon>Plakobranchus</taxon>
    </lineage>
</organism>
<feature type="chain" id="PRO_5043573618" evidence="2">
    <location>
        <begin position="22"/>
        <end position="311"/>
    </location>
</feature>
<sequence>MRWHHFALLIVLATILLEAEGRNRNIRTRKSVARKPGRWGSVKKSASWHRGKSSKLGGKFQNILGLLEGSAQHEHNLKLEGEGQANASTYTKIVAQTPIRRNNGKMKLKPKIETISHSNSSIIGKGTADAFACGHAELKKNGKKSKRNENDHGKRKEKGSKKRKGQLNKERIRQCPSKKKRPRAGRKSASWRKKRSRGKRMRRGERLERCQDIELYSTDNEYNSELVPDCKRIKSVTLNWAERECDCVLGETYGFDKKRLYVDYGCGGSFRVCCRPVKKNKAMRKSLKCRRPFHEEDGRCITTENSNCMYN</sequence>
<evidence type="ECO:0000256" key="2">
    <source>
        <dbReference type="SAM" id="SignalP"/>
    </source>
</evidence>
<gene>
    <name evidence="3" type="ORF">PoB_006783300</name>
</gene>
<feature type="compositionally biased region" description="Basic residues" evidence="1">
    <location>
        <begin position="176"/>
        <end position="203"/>
    </location>
</feature>
<reference evidence="3 4" key="1">
    <citation type="journal article" date="2021" name="Elife">
        <title>Chloroplast acquisition without the gene transfer in kleptoplastic sea slugs, Plakobranchus ocellatus.</title>
        <authorList>
            <person name="Maeda T."/>
            <person name="Takahashi S."/>
            <person name="Yoshida T."/>
            <person name="Shimamura S."/>
            <person name="Takaki Y."/>
            <person name="Nagai Y."/>
            <person name="Toyoda A."/>
            <person name="Suzuki Y."/>
            <person name="Arimoto A."/>
            <person name="Ishii H."/>
            <person name="Satoh N."/>
            <person name="Nishiyama T."/>
            <person name="Hasebe M."/>
            <person name="Maruyama T."/>
            <person name="Minagawa J."/>
            <person name="Obokata J."/>
            <person name="Shigenobu S."/>
        </authorList>
    </citation>
    <scope>NUCLEOTIDE SEQUENCE [LARGE SCALE GENOMIC DNA]</scope>
</reference>
<feature type="signal peptide" evidence="2">
    <location>
        <begin position="1"/>
        <end position="21"/>
    </location>
</feature>
<feature type="region of interest" description="Disordered" evidence="1">
    <location>
        <begin position="137"/>
        <end position="204"/>
    </location>
</feature>
<protein>
    <submittedName>
        <fullName evidence="3">Uncharacterized protein</fullName>
    </submittedName>
</protein>
<keyword evidence="2" id="KW-0732">Signal</keyword>
<feature type="compositionally biased region" description="Basic residues" evidence="1">
    <location>
        <begin position="155"/>
        <end position="166"/>
    </location>
</feature>
<evidence type="ECO:0000256" key="1">
    <source>
        <dbReference type="SAM" id="MobiDB-lite"/>
    </source>
</evidence>